<dbReference type="AlphaFoldDB" id="A0AAD6IE12"/>
<sequence>MDSKLEVLLFRPRDLANHRDRKEITDASPRSSLKYQPPGAKLRLDVFESPKVPMDPTLPPAGNYN</sequence>
<evidence type="ECO:0000313" key="2">
    <source>
        <dbReference type="Proteomes" id="UP001219568"/>
    </source>
</evidence>
<reference evidence="1" key="2">
    <citation type="submission" date="2023-01" db="EMBL/GenBank/DDBJ databases">
        <authorList>
            <person name="Petersen C."/>
        </authorList>
    </citation>
    <scope>NUCLEOTIDE SEQUENCE</scope>
    <source>
        <strain evidence="1">IBT 15450</strain>
    </source>
</reference>
<accession>A0AAD6IE12</accession>
<proteinExistence type="predicted"/>
<protein>
    <submittedName>
        <fullName evidence="1">Uncharacterized protein</fullName>
    </submittedName>
</protein>
<keyword evidence="2" id="KW-1185">Reference proteome</keyword>
<evidence type="ECO:0000313" key="1">
    <source>
        <dbReference type="EMBL" id="KAJ6044194.1"/>
    </source>
</evidence>
<reference evidence="1" key="1">
    <citation type="journal article" date="2023" name="IMA Fungus">
        <title>Comparative genomic study of the Penicillium genus elucidates a diverse pangenome and 15 lateral gene transfer events.</title>
        <authorList>
            <person name="Petersen C."/>
            <person name="Sorensen T."/>
            <person name="Nielsen M.R."/>
            <person name="Sondergaard T.E."/>
            <person name="Sorensen J.L."/>
            <person name="Fitzpatrick D.A."/>
            <person name="Frisvad J.C."/>
            <person name="Nielsen K.L."/>
        </authorList>
    </citation>
    <scope>NUCLEOTIDE SEQUENCE</scope>
    <source>
        <strain evidence="1">IBT 15450</strain>
    </source>
</reference>
<gene>
    <name evidence="1" type="ORF">N7460_005549</name>
</gene>
<comment type="caution">
    <text evidence="1">The sequence shown here is derived from an EMBL/GenBank/DDBJ whole genome shotgun (WGS) entry which is preliminary data.</text>
</comment>
<organism evidence="1 2">
    <name type="scientific">Penicillium canescens</name>
    <dbReference type="NCBI Taxonomy" id="5083"/>
    <lineage>
        <taxon>Eukaryota</taxon>
        <taxon>Fungi</taxon>
        <taxon>Dikarya</taxon>
        <taxon>Ascomycota</taxon>
        <taxon>Pezizomycotina</taxon>
        <taxon>Eurotiomycetes</taxon>
        <taxon>Eurotiomycetidae</taxon>
        <taxon>Eurotiales</taxon>
        <taxon>Aspergillaceae</taxon>
        <taxon>Penicillium</taxon>
    </lineage>
</organism>
<dbReference type="EMBL" id="JAQJZL010000004">
    <property type="protein sequence ID" value="KAJ6044194.1"/>
    <property type="molecule type" value="Genomic_DNA"/>
</dbReference>
<dbReference type="Proteomes" id="UP001219568">
    <property type="component" value="Unassembled WGS sequence"/>
</dbReference>
<name>A0AAD6IE12_PENCN</name>